<gene>
    <name evidence="2" type="ORF">AB8S09_13125</name>
</gene>
<dbReference type="RefSeq" id="WP_294183461.1">
    <property type="nucleotide sequence ID" value="NZ_JBGFFE010000024.1"/>
</dbReference>
<feature type="region of interest" description="Disordered" evidence="1">
    <location>
        <begin position="1"/>
        <end position="25"/>
    </location>
</feature>
<evidence type="ECO:0000256" key="1">
    <source>
        <dbReference type="SAM" id="MobiDB-lite"/>
    </source>
</evidence>
<keyword evidence="3" id="KW-1185">Reference proteome</keyword>
<feature type="region of interest" description="Disordered" evidence="1">
    <location>
        <begin position="79"/>
        <end position="102"/>
    </location>
</feature>
<proteinExistence type="predicted"/>
<feature type="compositionally biased region" description="Polar residues" evidence="1">
    <location>
        <begin position="1"/>
        <end position="16"/>
    </location>
</feature>
<name>A0ABV4E093_9CLOT</name>
<evidence type="ECO:0000313" key="3">
    <source>
        <dbReference type="Proteomes" id="UP001565220"/>
    </source>
</evidence>
<dbReference type="EMBL" id="JBGFFE010000024">
    <property type="protein sequence ID" value="MEY8764560.1"/>
    <property type="molecule type" value="Genomic_DNA"/>
</dbReference>
<sequence>MINSISDLGKYNSVSTRKNDSSEDQIKVLRSQEASIQKQIDSIKNGSMDVKTKQQLVEPLQEQIQSIEAQIQQIQISQVNDDGSSKVKNKKQSISDASVSDGEDRGKLVRDALFLNVSSVYDQLKNISSIRKELMGKSDILKSDAHLDDMTENYAMAKRERAESASTLGKANGIQAKIGKLNHDVSAKSKSLKDDSPDNETKKLDEFA</sequence>
<dbReference type="Pfam" id="PF14282">
    <property type="entry name" value="FlxA"/>
    <property type="match status" value="1"/>
</dbReference>
<dbReference type="InterPro" id="IPR025577">
    <property type="entry name" value="FlxA"/>
</dbReference>
<evidence type="ECO:0000313" key="2">
    <source>
        <dbReference type="EMBL" id="MEY8764560.1"/>
    </source>
</evidence>
<dbReference type="Proteomes" id="UP001565220">
    <property type="component" value="Unassembled WGS sequence"/>
</dbReference>
<accession>A0ABV4E093</accession>
<organism evidence="2 3">
    <name type="scientific">Clostridium lapidicellarium</name>
    <dbReference type="NCBI Taxonomy" id="3240931"/>
    <lineage>
        <taxon>Bacteria</taxon>
        <taxon>Bacillati</taxon>
        <taxon>Bacillota</taxon>
        <taxon>Clostridia</taxon>
        <taxon>Eubacteriales</taxon>
        <taxon>Clostridiaceae</taxon>
        <taxon>Clostridium</taxon>
    </lineage>
</organism>
<feature type="compositionally biased region" description="Basic and acidic residues" evidence="1">
    <location>
        <begin position="181"/>
        <end position="208"/>
    </location>
</feature>
<reference evidence="2 3" key="1">
    <citation type="submission" date="2024-08" db="EMBL/GenBank/DDBJ databases">
        <title>Clostridium lapicellarii sp. nov., and Clostridium renhuaiense sp. nov., two species isolated from the mud in a fermentation cellar used for producing sauce-flavour Chinese liquors.</title>
        <authorList>
            <person name="Yang F."/>
            <person name="Wang H."/>
            <person name="Chen L.Q."/>
            <person name="Zhou N."/>
            <person name="Lu J.J."/>
            <person name="Pu X.X."/>
            <person name="Wan B."/>
            <person name="Wang L."/>
            <person name="Liu S.J."/>
        </authorList>
    </citation>
    <scope>NUCLEOTIDE SEQUENCE [LARGE SCALE GENOMIC DNA]</scope>
    <source>
        <strain evidence="2 3">MT-113</strain>
    </source>
</reference>
<comment type="caution">
    <text evidence="2">The sequence shown here is derived from an EMBL/GenBank/DDBJ whole genome shotgun (WGS) entry which is preliminary data.</text>
</comment>
<protein>
    <submittedName>
        <fullName evidence="2">FlxA-like family protein</fullName>
    </submittedName>
</protein>
<feature type="region of interest" description="Disordered" evidence="1">
    <location>
        <begin position="179"/>
        <end position="208"/>
    </location>
</feature>